<dbReference type="Pfam" id="PF17864">
    <property type="entry name" value="AAA_lid_4"/>
    <property type="match status" value="1"/>
</dbReference>
<dbReference type="AlphaFoldDB" id="A0A1F8DUC9"/>
<dbReference type="STRING" id="1802557.A3A20_02635"/>
<evidence type="ECO:0000313" key="11">
    <source>
        <dbReference type="EMBL" id="OGM91445.1"/>
    </source>
</evidence>
<feature type="binding site" evidence="9">
    <location>
        <position position="14"/>
    </location>
    <ligand>
        <name>ATP</name>
        <dbReference type="ChEBI" id="CHEBI:30616"/>
    </ligand>
</feature>
<evidence type="ECO:0000259" key="10">
    <source>
        <dbReference type="SMART" id="SM00382"/>
    </source>
</evidence>
<dbReference type="NCBIfam" id="NF000868">
    <property type="entry name" value="PRK00080.1"/>
    <property type="match status" value="1"/>
</dbReference>
<comment type="subcellular location">
    <subcellularLocation>
        <location evidence="9">Cytoplasm</location>
    </subcellularLocation>
</comment>
<comment type="caution">
    <text evidence="9">Lacks conserved residue(s) required for the propagation of feature annotation.</text>
</comment>
<keyword evidence="5 9" id="KW-0067">ATP-binding</keyword>
<gene>
    <name evidence="9" type="primary">ruvB</name>
    <name evidence="11" type="ORF">A3A20_02635</name>
</gene>
<organism evidence="11 12">
    <name type="scientific">Candidatus Wolfebacteria bacterium RIFCSPLOWO2_01_FULL_45_19</name>
    <dbReference type="NCBI Taxonomy" id="1802557"/>
    <lineage>
        <taxon>Bacteria</taxon>
        <taxon>Candidatus Wolfeibacteriota</taxon>
    </lineage>
</organism>
<comment type="function">
    <text evidence="9">The RuvA-RuvB-RuvC complex processes Holliday junction (HJ) DNA during genetic recombination and DNA repair, while the RuvA-RuvB complex plays an important role in the rescue of blocked DNA replication forks via replication fork reversal (RFR). RuvA specifically binds to HJ cruciform DNA, conferring on it an open structure. The RuvB hexamer acts as an ATP-dependent pump, pulling dsDNA into and through the RuvAB complex. RuvB forms 2 homohexamers on either side of HJ DNA bound by 1 or 2 RuvA tetramers; 4 subunits per hexamer contact DNA at a time. Coordinated motions by a converter formed by DNA-disengaged RuvB subunits stimulates ATP hydrolysis and nucleotide exchange. Immobilization of the converter enables RuvB to convert the ATP-contained energy into a lever motion, pulling 2 nucleotides of DNA out of the RuvA tetramer per ATP hydrolyzed, thus driving DNA branch migration. The RuvB motors rotate together with the DNA substrate, which together with the progressing nucleotide cycle form the mechanistic basis for DNA recombination by continuous HJ branch migration. Branch migration allows RuvC to scan DNA until it finds its consensus sequence, where it cleaves and resolves cruciform DNA.</text>
</comment>
<dbReference type="GO" id="GO:0000400">
    <property type="term" value="F:four-way junction DNA binding"/>
    <property type="evidence" value="ECO:0007669"/>
    <property type="project" value="UniProtKB-UniRule"/>
</dbReference>
<dbReference type="GO" id="GO:0048476">
    <property type="term" value="C:Holliday junction resolvase complex"/>
    <property type="evidence" value="ECO:0007669"/>
    <property type="project" value="UniProtKB-UniRule"/>
</dbReference>
<comment type="domain">
    <text evidence="9">Has 3 domains, the large (RuvB-L) and small ATPase (RuvB-S) domains and the C-terminal head (RuvB-H) domain. The head domain binds DNA, while the ATPase domains jointly bind ATP, ADP or are empty depending on the state of the subunit in the translocation cycle. During a single DNA translocation step the structure of each domain remains the same, but their relative positions change.</text>
</comment>
<comment type="subunit">
    <text evidence="9">Homohexamer. Forms an RuvA(8)-RuvB(12)-Holliday junction (HJ) complex. HJ DNA is sandwiched between 2 RuvA tetramers; dsDNA enters through RuvA and exits via RuvB. An RuvB hexamer assembles on each DNA strand where it exits the tetramer. Each RuvB hexamer is contacted by two RuvA subunits (via domain III) on 2 adjacent RuvB subunits; this complex drives branch migration. In the full resolvosome a probable DNA-RuvA(4)-RuvB(12)-RuvC(2) complex forms which resolves the HJ.</text>
</comment>
<feature type="binding site" evidence="9">
    <location>
        <position position="304"/>
    </location>
    <ligand>
        <name>DNA</name>
        <dbReference type="ChEBI" id="CHEBI:16991"/>
    </ligand>
</feature>
<dbReference type="GO" id="GO:0006310">
    <property type="term" value="P:DNA recombination"/>
    <property type="evidence" value="ECO:0007669"/>
    <property type="project" value="UniProtKB-UniRule"/>
</dbReference>
<feature type="binding site" evidence="9">
    <location>
        <position position="59"/>
    </location>
    <ligand>
        <name>ATP</name>
        <dbReference type="ChEBI" id="CHEBI:30616"/>
    </ligand>
</feature>
<feature type="binding site" evidence="9">
    <location>
        <position position="60"/>
    </location>
    <ligand>
        <name>ATP</name>
        <dbReference type="ChEBI" id="CHEBI:30616"/>
    </ligand>
</feature>
<evidence type="ECO:0000256" key="6">
    <source>
        <dbReference type="ARBA" id="ARBA00023125"/>
    </source>
</evidence>
<feature type="binding site" evidence="9">
    <location>
        <position position="175"/>
    </location>
    <ligand>
        <name>ATP</name>
        <dbReference type="ChEBI" id="CHEBI:30616"/>
    </ligand>
</feature>
<comment type="similarity">
    <text evidence="9">Belongs to the RuvB family.</text>
</comment>
<comment type="catalytic activity">
    <reaction evidence="9">
        <text>ATP + H2O = ADP + phosphate + H(+)</text>
        <dbReference type="Rhea" id="RHEA:13065"/>
        <dbReference type="ChEBI" id="CHEBI:15377"/>
        <dbReference type="ChEBI" id="CHEBI:15378"/>
        <dbReference type="ChEBI" id="CHEBI:30616"/>
        <dbReference type="ChEBI" id="CHEBI:43474"/>
        <dbReference type="ChEBI" id="CHEBI:456216"/>
    </reaction>
</comment>
<evidence type="ECO:0000256" key="5">
    <source>
        <dbReference type="ARBA" id="ARBA00022840"/>
    </source>
</evidence>
<dbReference type="GO" id="GO:0009378">
    <property type="term" value="F:four-way junction helicase activity"/>
    <property type="evidence" value="ECO:0007669"/>
    <property type="project" value="InterPro"/>
</dbReference>
<dbReference type="InterPro" id="IPR008823">
    <property type="entry name" value="RuvB_wg_C"/>
</dbReference>
<keyword evidence="7 9" id="KW-0233">DNA recombination</keyword>
<keyword evidence="8 9" id="KW-0234">DNA repair</keyword>
<feature type="binding site" evidence="9">
    <location>
        <position position="309"/>
    </location>
    <ligand>
        <name>DNA</name>
        <dbReference type="ChEBI" id="CHEBI:16991"/>
    </ligand>
</feature>
<keyword evidence="4 9" id="KW-0378">Hydrolase</keyword>
<feature type="region of interest" description="Small ATPAse domain (RuvB-S)" evidence="9">
    <location>
        <begin position="176"/>
        <end position="246"/>
    </location>
</feature>
<evidence type="ECO:0000256" key="3">
    <source>
        <dbReference type="ARBA" id="ARBA00022763"/>
    </source>
</evidence>
<evidence type="ECO:0000256" key="7">
    <source>
        <dbReference type="ARBA" id="ARBA00023172"/>
    </source>
</evidence>
<feature type="binding site" evidence="9">
    <location>
        <position position="15"/>
    </location>
    <ligand>
        <name>ATP</name>
        <dbReference type="ChEBI" id="CHEBI:30616"/>
    </ligand>
</feature>
<dbReference type="SMART" id="SM00382">
    <property type="entry name" value="AAA"/>
    <property type="match status" value="1"/>
</dbReference>
<sequence length="328" mass="36809">MFVKQHDDSLDSLLRPANWDEYIGQEKIKKHLKIILDAAKKRKEPSDHLLFYGQAGLGKTTLAHMVAKEMNANLKVTSGPAMEKMADLASILSNLERGDIFFIDEAHRLNRMIEEVLYPAMESRKLHIIIGKGPTTKTFSVDLPPFTLVAATTRADLLSAPLRSRFGGIFQLDYYEQKDIENIIKRSAKLLKLAIESEAVSILAKASRATPRVANRLLKRCRDFCEVNNLKKIDGDAAGKTLEVLEIDDMGLEPHDKRFLRIVIEKFNGGPVGVNTLAAALNEDRRVLEDIYEPYLMKLGFLNRTSAGRVITPAAYEHLGLKNEAKLL</sequence>
<feature type="binding site" evidence="9">
    <location>
        <position position="61"/>
    </location>
    <ligand>
        <name>ATP</name>
        <dbReference type="ChEBI" id="CHEBI:30616"/>
    </ligand>
</feature>
<dbReference type="SUPFAM" id="SSF46785">
    <property type="entry name" value="Winged helix' DNA-binding domain"/>
    <property type="match status" value="1"/>
</dbReference>
<dbReference type="PANTHER" id="PTHR42848">
    <property type="match status" value="1"/>
</dbReference>
<dbReference type="InterPro" id="IPR003593">
    <property type="entry name" value="AAA+_ATPase"/>
</dbReference>
<dbReference type="HAMAP" id="MF_00016">
    <property type="entry name" value="DNA_HJ_migration_RuvB"/>
    <property type="match status" value="1"/>
</dbReference>
<proteinExistence type="inferred from homology"/>
<keyword evidence="6 9" id="KW-0238">DNA-binding</keyword>
<dbReference type="PANTHER" id="PTHR42848:SF1">
    <property type="entry name" value="HOLLIDAY JUNCTION BRANCH MIGRATION COMPLEX SUBUNIT RUVB"/>
    <property type="match status" value="1"/>
</dbReference>
<keyword evidence="1 9" id="KW-0963">Cytoplasm</keyword>
<keyword evidence="11" id="KW-0347">Helicase</keyword>
<dbReference type="EMBL" id="MGIR01000002">
    <property type="protein sequence ID" value="OGM91445.1"/>
    <property type="molecule type" value="Genomic_DNA"/>
</dbReference>
<evidence type="ECO:0000313" key="12">
    <source>
        <dbReference type="Proteomes" id="UP000178946"/>
    </source>
</evidence>
<dbReference type="GO" id="GO:0016887">
    <property type="term" value="F:ATP hydrolysis activity"/>
    <property type="evidence" value="ECO:0007669"/>
    <property type="project" value="RHEA"/>
</dbReference>
<feature type="binding site" evidence="9">
    <location>
        <position position="212"/>
    </location>
    <ligand>
        <name>ATP</name>
        <dbReference type="ChEBI" id="CHEBI:30616"/>
    </ligand>
</feature>
<name>A0A1F8DUC9_9BACT</name>
<reference evidence="11 12" key="1">
    <citation type="journal article" date="2016" name="Nat. Commun.">
        <title>Thousands of microbial genomes shed light on interconnected biogeochemical processes in an aquifer system.</title>
        <authorList>
            <person name="Anantharaman K."/>
            <person name="Brown C.T."/>
            <person name="Hug L.A."/>
            <person name="Sharon I."/>
            <person name="Castelle C.J."/>
            <person name="Probst A.J."/>
            <person name="Thomas B.C."/>
            <person name="Singh A."/>
            <person name="Wilkins M.J."/>
            <person name="Karaoz U."/>
            <person name="Brodie E.L."/>
            <person name="Williams K.H."/>
            <person name="Hubbard S.S."/>
            <person name="Banfield J.F."/>
        </authorList>
    </citation>
    <scope>NUCLEOTIDE SEQUENCE [LARGE SCALE GENOMIC DNA]</scope>
</reference>
<dbReference type="SUPFAM" id="SSF52540">
    <property type="entry name" value="P-loop containing nucleoside triphosphate hydrolases"/>
    <property type="match status" value="1"/>
</dbReference>
<accession>A0A1F8DUC9</accession>
<dbReference type="InterPro" id="IPR036390">
    <property type="entry name" value="WH_DNA-bd_sf"/>
</dbReference>
<dbReference type="Gene3D" id="1.10.10.10">
    <property type="entry name" value="Winged helix-like DNA-binding domain superfamily/Winged helix DNA-binding domain"/>
    <property type="match status" value="1"/>
</dbReference>
<dbReference type="InterPro" id="IPR004605">
    <property type="entry name" value="DNA_helicase_Holl-junc_RuvB"/>
</dbReference>
<comment type="caution">
    <text evidence="11">The sequence shown here is derived from an EMBL/GenBank/DDBJ whole genome shotgun (WGS) entry which is preliminary data.</text>
</comment>
<dbReference type="Proteomes" id="UP000178946">
    <property type="component" value="Unassembled WGS sequence"/>
</dbReference>
<dbReference type="InterPro" id="IPR008824">
    <property type="entry name" value="RuvB-like_N"/>
</dbReference>
<keyword evidence="3 9" id="KW-0227">DNA damage</keyword>
<evidence type="ECO:0000256" key="9">
    <source>
        <dbReference type="HAMAP-Rule" id="MF_00016"/>
    </source>
</evidence>
<evidence type="ECO:0000256" key="8">
    <source>
        <dbReference type="ARBA" id="ARBA00023204"/>
    </source>
</evidence>
<dbReference type="Pfam" id="PF05491">
    <property type="entry name" value="WHD_RuvB"/>
    <property type="match status" value="1"/>
</dbReference>
<dbReference type="InterPro" id="IPR041445">
    <property type="entry name" value="AAA_lid_4"/>
</dbReference>
<dbReference type="InterPro" id="IPR027417">
    <property type="entry name" value="P-loop_NTPase"/>
</dbReference>
<feature type="binding site" evidence="9">
    <location>
        <position position="285"/>
    </location>
    <ligand>
        <name>DNA</name>
        <dbReference type="ChEBI" id="CHEBI:16991"/>
    </ligand>
</feature>
<evidence type="ECO:0000256" key="1">
    <source>
        <dbReference type="ARBA" id="ARBA00022490"/>
    </source>
</evidence>
<dbReference type="NCBIfam" id="TIGR00635">
    <property type="entry name" value="ruvB"/>
    <property type="match status" value="1"/>
</dbReference>
<evidence type="ECO:0000256" key="4">
    <source>
        <dbReference type="ARBA" id="ARBA00022801"/>
    </source>
</evidence>
<dbReference type="GO" id="GO:0006281">
    <property type="term" value="P:DNA repair"/>
    <property type="evidence" value="ECO:0007669"/>
    <property type="project" value="UniProtKB-UniRule"/>
</dbReference>
<evidence type="ECO:0000256" key="2">
    <source>
        <dbReference type="ARBA" id="ARBA00022741"/>
    </source>
</evidence>
<feature type="binding site" evidence="9">
    <location>
        <position position="56"/>
    </location>
    <ligand>
        <name>ATP</name>
        <dbReference type="ChEBI" id="CHEBI:30616"/>
    </ligand>
</feature>
<feature type="domain" description="AAA+ ATPase" evidence="10">
    <location>
        <begin position="45"/>
        <end position="176"/>
    </location>
</feature>
<dbReference type="GO" id="GO:0005737">
    <property type="term" value="C:cytoplasm"/>
    <property type="evidence" value="ECO:0007669"/>
    <property type="project" value="UniProtKB-SubCell"/>
</dbReference>
<dbReference type="CDD" id="cd00009">
    <property type="entry name" value="AAA"/>
    <property type="match status" value="1"/>
</dbReference>
<dbReference type="Pfam" id="PF05496">
    <property type="entry name" value="RuvB_N"/>
    <property type="match status" value="1"/>
</dbReference>
<dbReference type="GO" id="GO:0005524">
    <property type="term" value="F:ATP binding"/>
    <property type="evidence" value="ECO:0007669"/>
    <property type="project" value="UniProtKB-UniRule"/>
</dbReference>
<feature type="binding site" evidence="9">
    <location>
        <position position="165"/>
    </location>
    <ligand>
        <name>ATP</name>
        <dbReference type="ChEBI" id="CHEBI:30616"/>
    </ligand>
</feature>
<dbReference type="EC" id="3.6.4.-" evidence="9"/>
<feature type="binding site" evidence="9">
    <location>
        <position position="60"/>
    </location>
    <ligand>
        <name>Mg(2+)</name>
        <dbReference type="ChEBI" id="CHEBI:18420"/>
    </ligand>
</feature>
<dbReference type="Gene3D" id="3.40.50.300">
    <property type="entry name" value="P-loop containing nucleotide triphosphate hydrolases"/>
    <property type="match status" value="1"/>
</dbReference>
<dbReference type="Gene3D" id="1.10.8.60">
    <property type="match status" value="1"/>
</dbReference>
<protein>
    <recommendedName>
        <fullName evidence="9">Holliday junction branch migration complex subunit RuvB</fullName>
        <ecNumber evidence="9">3.6.4.-</ecNumber>
    </recommendedName>
</protein>
<dbReference type="InterPro" id="IPR036388">
    <property type="entry name" value="WH-like_DNA-bd_sf"/>
</dbReference>
<feature type="region of interest" description="Head domain (RuvB-H)" evidence="9">
    <location>
        <begin position="249"/>
        <end position="328"/>
    </location>
</feature>
<keyword evidence="2 9" id="KW-0547">Nucleotide-binding</keyword>